<organism evidence="2">
    <name type="scientific">Aureimonas altamirensis</name>
    <dbReference type="NCBI Taxonomy" id="370622"/>
    <lineage>
        <taxon>Bacteria</taxon>
        <taxon>Pseudomonadati</taxon>
        <taxon>Pseudomonadota</taxon>
        <taxon>Alphaproteobacteria</taxon>
        <taxon>Hyphomicrobiales</taxon>
        <taxon>Aurantimonadaceae</taxon>
        <taxon>Aureimonas</taxon>
    </lineage>
</organism>
<evidence type="ECO:0000259" key="1">
    <source>
        <dbReference type="Pfam" id="PF12973"/>
    </source>
</evidence>
<dbReference type="Pfam" id="PF12973">
    <property type="entry name" value="Cupin_7"/>
    <property type="match status" value="1"/>
</dbReference>
<dbReference type="AlphaFoldDB" id="A0A0P0YWT0"/>
<accession>A0A0P0YWT0</accession>
<sequence>MTPERLQGLLALAPDAVAFEPFRPGVDIHHIARSVDGGPGVALLRYTAGASVPRHRHAGLETILVLDGAQSDDAGHYVAGDFVVNRPGSIHRVWSDEGCLVLIHWAAPVEILDEDEQA</sequence>
<proteinExistence type="predicted"/>
<dbReference type="SUPFAM" id="SSF51182">
    <property type="entry name" value="RmlC-like cupins"/>
    <property type="match status" value="1"/>
</dbReference>
<dbReference type="EMBL" id="LC066371">
    <property type="protein sequence ID" value="BAT25959.1"/>
    <property type="molecule type" value="Genomic_DNA"/>
</dbReference>
<name>A0A0P0YWT0_9HYPH</name>
<dbReference type="RefSeq" id="WP_060602516.1">
    <property type="nucleotide sequence ID" value="NZ_BBWQ01000009.1"/>
</dbReference>
<reference evidence="2" key="1">
    <citation type="journal article" date="2015" name="Proc. Natl. Acad. Sci. U.S.A.">
        <title>Bacterial clade with the ribosomal RNA operon on a small plasmid rather than the chromosome.</title>
        <authorList>
            <person name="Anda M."/>
            <person name="Ohtsubo Y."/>
            <person name="Okubo T."/>
            <person name="Sugawara M."/>
            <person name="Nagata Y."/>
            <person name="Tsuda M."/>
            <person name="Minamisawa K."/>
            <person name="Mitsui H."/>
        </authorList>
    </citation>
    <scope>NUCLEOTIDE SEQUENCE</scope>
    <source>
        <strain evidence="2">DSM 21988</strain>
    </source>
</reference>
<dbReference type="InterPro" id="IPR014710">
    <property type="entry name" value="RmlC-like_jellyroll"/>
</dbReference>
<dbReference type="InterPro" id="IPR025979">
    <property type="entry name" value="ChrR-like_cupin_dom"/>
</dbReference>
<dbReference type="InterPro" id="IPR011051">
    <property type="entry name" value="RmlC_Cupin_sf"/>
</dbReference>
<evidence type="ECO:0000313" key="2">
    <source>
        <dbReference type="EMBL" id="BAT25959.1"/>
    </source>
</evidence>
<protein>
    <submittedName>
        <fullName evidence="2">Cupin domain-containing protein</fullName>
    </submittedName>
</protein>
<feature type="domain" description="ChrR-like cupin" evidence="1">
    <location>
        <begin position="12"/>
        <end position="103"/>
    </location>
</feature>
<dbReference type="Gene3D" id="2.60.120.10">
    <property type="entry name" value="Jelly Rolls"/>
    <property type="match status" value="1"/>
</dbReference>